<name>A0A7V4E3P4_UNCW3</name>
<evidence type="ECO:0000313" key="2">
    <source>
        <dbReference type="EMBL" id="HGL17082.1"/>
    </source>
</evidence>
<dbReference type="AlphaFoldDB" id="A0A7V4E3P4"/>
<dbReference type="Pfam" id="PF13860">
    <property type="entry name" value="FlgD_ig"/>
    <property type="match status" value="1"/>
</dbReference>
<organism evidence="2">
    <name type="scientific">candidate division WOR-3 bacterium</name>
    <dbReference type="NCBI Taxonomy" id="2052148"/>
    <lineage>
        <taxon>Bacteria</taxon>
        <taxon>Bacteria division WOR-3</taxon>
    </lineage>
</organism>
<dbReference type="PANTHER" id="PTHR42754">
    <property type="entry name" value="ENDOGLUCANASE"/>
    <property type="match status" value="1"/>
</dbReference>
<dbReference type="Gene3D" id="2.60.40.4070">
    <property type="match status" value="1"/>
</dbReference>
<proteinExistence type="predicted"/>
<dbReference type="PANTHER" id="PTHR42754:SF1">
    <property type="entry name" value="LIPOPROTEIN"/>
    <property type="match status" value="1"/>
</dbReference>
<dbReference type="InterPro" id="IPR026444">
    <property type="entry name" value="Secre_tail"/>
</dbReference>
<protein>
    <submittedName>
        <fullName evidence="2">T9SS type A sorting domain-containing protein</fullName>
    </submittedName>
</protein>
<dbReference type="SUPFAM" id="SSF50998">
    <property type="entry name" value="Quinoprotein alcohol dehydrogenase-like"/>
    <property type="match status" value="2"/>
</dbReference>
<dbReference type="NCBIfam" id="TIGR04183">
    <property type="entry name" value="Por_Secre_tail"/>
    <property type="match status" value="1"/>
</dbReference>
<gene>
    <name evidence="2" type="ORF">ENU66_01905</name>
</gene>
<dbReference type="EMBL" id="DTDJ01000016">
    <property type="protein sequence ID" value="HGL17082.1"/>
    <property type="molecule type" value="Genomic_DNA"/>
</dbReference>
<comment type="caution">
    <text evidence="2">The sequence shown here is derived from an EMBL/GenBank/DDBJ whole genome shotgun (WGS) entry which is preliminary data.</text>
</comment>
<reference evidence="2" key="1">
    <citation type="journal article" date="2020" name="mSystems">
        <title>Genome- and Community-Level Interaction Insights into Carbon Utilization and Element Cycling Functions of Hydrothermarchaeota in Hydrothermal Sediment.</title>
        <authorList>
            <person name="Zhou Z."/>
            <person name="Liu Y."/>
            <person name="Xu W."/>
            <person name="Pan J."/>
            <person name="Luo Z.H."/>
            <person name="Li M."/>
        </authorList>
    </citation>
    <scope>NUCLEOTIDE SEQUENCE [LARGE SCALE GENOMIC DNA]</scope>
    <source>
        <strain evidence="2">SpSt-69</strain>
    </source>
</reference>
<dbReference type="InterPro" id="IPR011047">
    <property type="entry name" value="Quinoprotein_ADH-like_sf"/>
</dbReference>
<dbReference type="InterPro" id="IPR025965">
    <property type="entry name" value="FlgD/Vpr_Ig-like"/>
</dbReference>
<feature type="domain" description="FlgD/Vpr Ig-like" evidence="1">
    <location>
        <begin position="801"/>
        <end position="856"/>
    </location>
</feature>
<accession>A0A7V4E3P4</accession>
<evidence type="ECO:0000259" key="1">
    <source>
        <dbReference type="Pfam" id="PF13860"/>
    </source>
</evidence>
<sequence>MGNSKIRKKREVVNRPLMASLSLVFFLISTVNLFAQLPYTWSKTFSRSNDDKCWSVQETSDGGYIAVGETYSSLTDNKDVLIVRTEYNGEFSWANIYGGDGCDYGWSVQQTSDGGFIITGATNSYGAGGFDVLLIKTDANGYMTWQKTFGGTADDHGHSVQQTSDGGYIITGSTSSFGSGGFDVYLIKTDAYGNVSWTGTFGGEGWDEGWSVQQTSDGGYVIAGYTASGSGGDKDVFLLKTNDLGVLEWSRAIGGSNAEDGWSVQQTPDGGYIVVGATNSFGYGGYDIYLIKTNASGDTLWTKTYGGPYDEHGHSVRRTADGGYVIGGSKYDPDNWWNMYLVKTDEFGNVCWENVYGGCFDDDGWSVRQTSDTGYILAGTTHSSSAENGDFCLVKIGRGGDTLWTLKWSFSGFDEGHSVQQTSDGGYVIAGRTKPFGANKFDIFVVKTFDDGNLMWAKTFGGSYNEDGWAVKQTHDGGYIIAGSTESFGSGGYNAYLIKLNGFGDTIWTRTYGLPYDEHAHSVQQTSDGGYILGGSMYFLGSGGWWDFYLIKTDADGNVIWEKTYGGEYDEDCWSVIETSDGGYIAVGSTTSFGAGDYDIYLLKTDSDGDTLWTKTFGGAGVDQGWCVKETSDGGYIIVGSTNSFGAGGYDVYLIKTNASGDTLWTKTFGGTADDHGKYVQQTSDGGYIITGSTYSDGAGCWDAYIVKTDENGNIMWSGTLGGHEDDFGTCISQTLDGGYIVTGTTYNFGALYGDVYLVKLPVETGVAEGGKLKPSVVLFQGSRNPFVEYAELQYKIQGADGEAVHVSLRVYDTNGRLIKTLVDSKKRSGEYMTMWDGRTENGDKVRPGIYLCRLEVDGSSYTEKIVKLR</sequence>